<evidence type="ECO:0000313" key="2">
    <source>
        <dbReference type="Proteomes" id="UP000308886"/>
    </source>
</evidence>
<dbReference type="EMBL" id="SRZC01000027">
    <property type="protein sequence ID" value="TGX80338.1"/>
    <property type="molecule type" value="Genomic_DNA"/>
</dbReference>
<keyword evidence="2" id="KW-1185">Reference proteome</keyword>
<gene>
    <name evidence="1" type="ORF">E5358_13265</name>
</gene>
<comment type="caution">
    <text evidence="1">The sequence shown here is derived from an EMBL/GenBank/DDBJ whole genome shotgun (WGS) entry which is preliminary data.</text>
</comment>
<proteinExistence type="predicted"/>
<protein>
    <submittedName>
        <fullName evidence="1">Uncharacterized protein</fullName>
    </submittedName>
</protein>
<dbReference type="Proteomes" id="UP000308886">
    <property type="component" value="Unassembled WGS sequence"/>
</dbReference>
<evidence type="ECO:0000313" key="1">
    <source>
        <dbReference type="EMBL" id="TGX80338.1"/>
    </source>
</evidence>
<reference evidence="1" key="1">
    <citation type="submission" date="2019-04" db="EMBL/GenBank/DDBJ databases">
        <title>Microbes associate with the intestines of laboratory mice.</title>
        <authorList>
            <person name="Navarre W."/>
            <person name="Wong E."/>
            <person name="Huang K."/>
            <person name="Tropini C."/>
            <person name="Ng K."/>
            <person name="Yu B."/>
        </authorList>
    </citation>
    <scope>NUCLEOTIDE SEQUENCE</scope>
    <source>
        <strain evidence="1">NM73_A23</strain>
    </source>
</reference>
<sequence length="257" mass="29788">MVSIFLLWNIVYLLSCDKRKWGGKTLLYHHIVDKFLFADIKNGYWYLWVLAIFTISERLFRLCKLKCWVQDVALALGIYTVFCFLWKTLGIYSSLVSIYMCVLYFPFFIFGYLVRKYNLQKKLLSDNVFTAALVGFVCAFYLLHFSGIVYTVSNRLIVPLCGIIILQRIMVDREGRHTILDRALSFIGIHTLDVYVLHYFIVTSLNLQSIGWWGMSTSNDLLLFVLACVISLPIAYMTIAIGMIAKKSELLRKLIYG</sequence>
<organism evidence="1 2">
    <name type="scientific">Palleniella muris</name>
    <dbReference type="NCBI Taxonomy" id="3038145"/>
    <lineage>
        <taxon>Bacteria</taxon>
        <taxon>Pseudomonadati</taxon>
        <taxon>Bacteroidota</taxon>
        <taxon>Bacteroidia</taxon>
        <taxon>Bacteroidales</taxon>
        <taxon>Prevotellaceae</taxon>
        <taxon>Palleniella</taxon>
    </lineage>
</organism>
<accession>A0AC61QM54</accession>
<name>A0AC61QM54_9BACT</name>